<proteinExistence type="predicted"/>
<dbReference type="Proteomes" id="UP000783390">
    <property type="component" value="Unassembled WGS sequence"/>
</dbReference>
<dbReference type="RefSeq" id="WP_209795791.1">
    <property type="nucleotide sequence ID" value="NZ_JAGGJZ010000001.1"/>
</dbReference>
<evidence type="ECO:0000313" key="2">
    <source>
        <dbReference type="Proteomes" id="UP000783390"/>
    </source>
</evidence>
<dbReference type="NCBIfam" id="NF038093">
    <property type="entry name" value="GrdX"/>
    <property type="match status" value="1"/>
</dbReference>
<evidence type="ECO:0000313" key="1">
    <source>
        <dbReference type="EMBL" id="MBP1889086.1"/>
    </source>
</evidence>
<evidence type="ECO:0008006" key="3">
    <source>
        <dbReference type="Google" id="ProtNLM"/>
    </source>
</evidence>
<dbReference type="EMBL" id="JAGGJZ010000001">
    <property type="protein sequence ID" value="MBP1889086.1"/>
    <property type="molecule type" value="Genomic_DNA"/>
</dbReference>
<gene>
    <name evidence="1" type="ORF">J2Z53_000665</name>
</gene>
<accession>A0ABS4EYK4</accession>
<organism evidence="1 2">
    <name type="scientific">Clostridium moniliforme</name>
    <dbReference type="NCBI Taxonomy" id="39489"/>
    <lineage>
        <taxon>Bacteria</taxon>
        <taxon>Bacillati</taxon>
        <taxon>Bacillota</taxon>
        <taxon>Clostridia</taxon>
        <taxon>Eubacteriales</taxon>
        <taxon>Clostridiaceae</taxon>
        <taxon>Clostridium</taxon>
    </lineage>
</organism>
<dbReference type="InterPro" id="IPR047735">
    <property type="entry name" value="GrdX-like"/>
</dbReference>
<comment type="caution">
    <text evidence="1">The sequence shown here is derived from an EMBL/GenBank/DDBJ whole genome shotgun (WGS) entry which is preliminary data.</text>
</comment>
<protein>
    <recommendedName>
        <fullName evidence="3">GrdX protein</fullName>
    </recommendedName>
</protein>
<sequence>MLTNTKVITNNPMVKENIPEYLKLDYIDGTVENVFKKVRDYIHNGHILLTHPLMSSVKPNETPYRTVLISNSKKDSIDMDSLQIIEDSIMSLDKFMKMFKCPNWNEKIKKDFMIIDYDLINNVINK</sequence>
<reference evidence="1 2" key="1">
    <citation type="submission" date="2021-03" db="EMBL/GenBank/DDBJ databases">
        <title>Genomic Encyclopedia of Type Strains, Phase IV (KMG-IV): sequencing the most valuable type-strain genomes for metagenomic binning, comparative biology and taxonomic classification.</title>
        <authorList>
            <person name="Goeker M."/>
        </authorList>
    </citation>
    <scope>NUCLEOTIDE SEQUENCE [LARGE SCALE GENOMIC DNA]</scope>
    <source>
        <strain evidence="1 2">DSM 3984</strain>
    </source>
</reference>
<name>A0ABS4EYK4_9CLOT</name>
<keyword evidence="2" id="KW-1185">Reference proteome</keyword>